<feature type="compositionally biased region" description="Polar residues" evidence="1">
    <location>
        <begin position="35"/>
        <end position="44"/>
    </location>
</feature>
<dbReference type="AlphaFoldDB" id="A0A7J6E4E8"/>
<feature type="chain" id="PRO_5029769459" evidence="2">
    <location>
        <begin position="26"/>
        <end position="115"/>
    </location>
</feature>
<feature type="signal peptide" evidence="2">
    <location>
        <begin position="1"/>
        <end position="25"/>
    </location>
</feature>
<evidence type="ECO:0000256" key="1">
    <source>
        <dbReference type="SAM" id="MobiDB-lite"/>
    </source>
</evidence>
<proteinExistence type="predicted"/>
<keyword evidence="2" id="KW-0732">Signal</keyword>
<sequence length="115" mass="12384">MKSLFLILIGIFLTTLVLFPSSILARNLAADEVPNGQNDQQPISKGTDGDSGRPLKPPCGKTKPGSPYCNDPKPKCDKHRRINCHDDGTTEIPQVQISDPKPKVTIGAGKPNKPV</sequence>
<protein>
    <submittedName>
        <fullName evidence="3">Uncharacterized protein</fullName>
    </submittedName>
</protein>
<name>A0A7J6E4E8_CANSA</name>
<dbReference type="EMBL" id="JAATIQ010000510">
    <property type="protein sequence ID" value="KAF4353262.1"/>
    <property type="molecule type" value="Genomic_DNA"/>
</dbReference>
<dbReference type="Proteomes" id="UP000583929">
    <property type="component" value="Unassembled WGS sequence"/>
</dbReference>
<evidence type="ECO:0000256" key="2">
    <source>
        <dbReference type="SAM" id="SignalP"/>
    </source>
</evidence>
<comment type="caution">
    <text evidence="3">The sequence shown here is derived from an EMBL/GenBank/DDBJ whole genome shotgun (WGS) entry which is preliminary data.</text>
</comment>
<evidence type="ECO:0000313" key="4">
    <source>
        <dbReference type="Proteomes" id="UP000583929"/>
    </source>
</evidence>
<evidence type="ECO:0000313" key="3">
    <source>
        <dbReference type="EMBL" id="KAF4353262.1"/>
    </source>
</evidence>
<feature type="region of interest" description="Disordered" evidence="1">
    <location>
        <begin position="32"/>
        <end position="115"/>
    </location>
</feature>
<accession>A0A7J6E4E8</accession>
<keyword evidence="4" id="KW-1185">Reference proteome</keyword>
<reference evidence="3 4" key="1">
    <citation type="journal article" date="2020" name="bioRxiv">
        <title>Sequence and annotation of 42 cannabis genomes reveals extensive copy number variation in cannabinoid synthesis and pathogen resistance genes.</title>
        <authorList>
            <person name="Mckernan K.J."/>
            <person name="Helbert Y."/>
            <person name="Kane L.T."/>
            <person name="Ebling H."/>
            <person name="Zhang L."/>
            <person name="Liu B."/>
            <person name="Eaton Z."/>
            <person name="Mclaughlin S."/>
            <person name="Kingan S."/>
            <person name="Baybayan P."/>
            <person name="Concepcion G."/>
            <person name="Jordan M."/>
            <person name="Riva A."/>
            <person name="Barbazuk W."/>
            <person name="Harkins T."/>
        </authorList>
    </citation>
    <scope>NUCLEOTIDE SEQUENCE [LARGE SCALE GENOMIC DNA]</scope>
    <source>
        <strain evidence="4">cv. Jamaican Lion 4</strain>
        <tissue evidence="3">Leaf</tissue>
    </source>
</reference>
<organism evidence="3 4">
    <name type="scientific">Cannabis sativa</name>
    <name type="common">Hemp</name>
    <name type="synonym">Marijuana</name>
    <dbReference type="NCBI Taxonomy" id="3483"/>
    <lineage>
        <taxon>Eukaryota</taxon>
        <taxon>Viridiplantae</taxon>
        <taxon>Streptophyta</taxon>
        <taxon>Embryophyta</taxon>
        <taxon>Tracheophyta</taxon>
        <taxon>Spermatophyta</taxon>
        <taxon>Magnoliopsida</taxon>
        <taxon>eudicotyledons</taxon>
        <taxon>Gunneridae</taxon>
        <taxon>Pentapetalae</taxon>
        <taxon>rosids</taxon>
        <taxon>fabids</taxon>
        <taxon>Rosales</taxon>
        <taxon>Cannabaceae</taxon>
        <taxon>Cannabis</taxon>
    </lineage>
</organism>
<gene>
    <name evidence="3" type="ORF">G4B88_028453</name>
</gene>